<feature type="transmembrane region" description="Helical" evidence="1">
    <location>
        <begin position="7"/>
        <end position="25"/>
    </location>
</feature>
<keyword evidence="1" id="KW-0812">Transmembrane</keyword>
<evidence type="ECO:0000313" key="2">
    <source>
        <dbReference type="EMBL" id="CAA2101423.1"/>
    </source>
</evidence>
<reference evidence="2" key="1">
    <citation type="submission" date="2019-12" db="EMBL/GenBank/DDBJ databases">
        <authorList>
            <person name="Cremers G."/>
        </authorList>
    </citation>
    <scope>NUCLEOTIDE SEQUENCE</scope>
    <source>
        <strain evidence="2">Vvax</strain>
    </source>
</reference>
<keyword evidence="1" id="KW-0472">Membrane</keyword>
<proteinExistence type="predicted"/>
<name>A0A679J3W2_VARPD</name>
<feature type="transmembrane region" description="Helical" evidence="1">
    <location>
        <begin position="31"/>
        <end position="52"/>
    </location>
</feature>
<organism evidence="2">
    <name type="scientific">Variovorax paradoxus</name>
    <dbReference type="NCBI Taxonomy" id="34073"/>
    <lineage>
        <taxon>Bacteria</taxon>
        <taxon>Pseudomonadati</taxon>
        <taxon>Pseudomonadota</taxon>
        <taxon>Betaproteobacteria</taxon>
        <taxon>Burkholderiales</taxon>
        <taxon>Comamonadaceae</taxon>
        <taxon>Variovorax</taxon>
    </lineage>
</organism>
<protein>
    <submittedName>
        <fullName evidence="2">Uncharacterized protein</fullName>
    </submittedName>
</protein>
<keyword evidence="1" id="KW-1133">Transmembrane helix</keyword>
<gene>
    <name evidence="2" type="ORF">VVAX_01242</name>
</gene>
<evidence type="ECO:0000256" key="1">
    <source>
        <dbReference type="SAM" id="Phobius"/>
    </source>
</evidence>
<accession>A0A679J3W2</accession>
<sequence>MGRAMAILVRILVWVTWLAGVGWLWQAGKFGTATAIALGALSLVVFAWPASVARRRHNELRYVDMGKEPTGYH</sequence>
<dbReference type="EMBL" id="LR743507">
    <property type="protein sequence ID" value="CAA2101423.1"/>
    <property type="molecule type" value="Genomic_DNA"/>
</dbReference>
<dbReference type="AlphaFoldDB" id="A0A679J3W2"/>